<evidence type="ECO:0000313" key="1">
    <source>
        <dbReference type="EMBL" id="SDM45155.1"/>
    </source>
</evidence>
<keyword evidence="2" id="KW-1185">Reference proteome</keyword>
<protein>
    <recommendedName>
        <fullName evidence="3">Cell envelope biogenesis protein OmpA</fullName>
    </recommendedName>
</protein>
<dbReference type="STRING" id="192904.SAMN04488514_1097"/>
<proteinExistence type="predicted"/>
<dbReference type="AlphaFoldDB" id="A0A1G9TDB7"/>
<dbReference type="RefSeq" id="WP_176801413.1">
    <property type="nucleotide sequence ID" value="NZ_FNGV01000009.1"/>
</dbReference>
<accession>A0A1G9TDB7</accession>
<evidence type="ECO:0000313" key="2">
    <source>
        <dbReference type="Proteomes" id="UP000199440"/>
    </source>
</evidence>
<gene>
    <name evidence="1" type="ORF">SAMN04488514_1097</name>
</gene>
<name>A0A1G9TDB7_9FLAO</name>
<reference evidence="1 2" key="1">
    <citation type="submission" date="2016-10" db="EMBL/GenBank/DDBJ databases">
        <authorList>
            <person name="de Groot N.N."/>
        </authorList>
    </citation>
    <scope>NUCLEOTIDE SEQUENCE [LARGE SCALE GENOMIC DNA]</scope>
    <source>
        <strain evidence="1 2">DSM 19886</strain>
    </source>
</reference>
<dbReference type="EMBL" id="FNGV01000009">
    <property type="protein sequence ID" value="SDM45155.1"/>
    <property type="molecule type" value="Genomic_DNA"/>
</dbReference>
<organism evidence="1 2">
    <name type="scientific">Kriegella aquimaris</name>
    <dbReference type="NCBI Taxonomy" id="192904"/>
    <lineage>
        <taxon>Bacteria</taxon>
        <taxon>Pseudomonadati</taxon>
        <taxon>Bacteroidota</taxon>
        <taxon>Flavobacteriia</taxon>
        <taxon>Flavobacteriales</taxon>
        <taxon>Flavobacteriaceae</taxon>
        <taxon>Kriegella</taxon>
    </lineage>
</organism>
<evidence type="ECO:0008006" key="3">
    <source>
        <dbReference type="Google" id="ProtNLM"/>
    </source>
</evidence>
<dbReference type="Proteomes" id="UP000199440">
    <property type="component" value="Unassembled WGS sequence"/>
</dbReference>
<sequence length="267" mass="30715">MNENDKMQILRDLLFEDDAIFIEKIAKRLERLEDSFNDNDKFTSKVDPIILHQLDEFKTSIPQTLGPTITAALKIEIKKNKDEVVDALYPVIGKMIKKYIAQEIRKLSESINRQLGFKEKIKSWFGKSKEKQAIVNELAAAHIEQVLLIEKESGLLKGSYSNLHTIDEEMISGMLTAIKSFAEDAFGQKGESLELIDYELYHIHLQSFSSYYVAVVLSGTYTLSAKDKLQDLIFDFYEDFTKKNEYKSLSSDRINTELAQNFRYASL</sequence>